<dbReference type="Proteomes" id="UP000654482">
    <property type="component" value="Unassembled WGS sequence"/>
</dbReference>
<dbReference type="EMBL" id="JADEWZ010000016">
    <property type="protein sequence ID" value="MBE9116631.1"/>
    <property type="molecule type" value="Genomic_DNA"/>
</dbReference>
<comment type="caution">
    <text evidence="3">The sequence shown here is derived from an EMBL/GenBank/DDBJ whole genome shotgun (WGS) entry which is preliminary data.</text>
</comment>
<evidence type="ECO:0000256" key="1">
    <source>
        <dbReference type="SAM" id="MobiDB-lite"/>
    </source>
</evidence>
<evidence type="ECO:0000313" key="3">
    <source>
        <dbReference type="EMBL" id="MBE9116631.1"/>
    </source>
</evidence>
<dbReference type="AlphaFoldDB" id="A0A8J7DWR6"/>
<proteinExistence type="predicted"/>
<keyword evidence="2" id="KW-0732">Signal</keyword>
<name>A0A8J7DWR6_9CYAN</name>
<reference evidence="3" key="1">
    <citation type="submission" date="2020-10" db="EMBL/GenBank/DDBJ databases">
        <authorList>
            <person name="Castelo-Branco R."/>
            <person name="Eusebio N."/>
            <person name="Adriana R."/>
            <person name="Vieira A."/>
            <person name="Brugerolle De Fraissinette N."/>
            <person name="Rezende De Castro R."/>
            <person name="Schneider M.P."/>
            <person name="Vasconcelos V."/>
            <person name="Leao P.N."/>
        </authorList>
    </citation>
    <scope>NUCLEOTIDE SEQUENCE</scope>
    <source>
        <strain evidence="3">LEGE 07157</strain>
    </source>
</reference>
<organism evidence="3 4">
    <name type="scientific">Lusitaniella coriacea LEGE 07157</name>
    <dbReference type="NCBI Taxonomy" id="945747"/>
    <lineage>
        <taxon>Bacteria</taxon>
        <taxon>Bacillati</taxon>
        <taxon>Cyanobacteriota</taxon>
        <taxon>Cyanophyceae</taxon>
        <taxon>Spirulinales</taxon>
        <taxon>Lusitaniellaceae</taxon>
        <taxon>Lusitaniella</taxon>
    </lineage>
</organism>
<dbReference type="RefSeq" id="WP_194029726.1">
    <property type="nucleotide sequence ID" value="NZ_JADEWZ010000016.1"/>
</dbReference>
<sequence>MFSPSRLPLFSLGILLIAMSLGSCVDSSNNEPASPSSSATDVSSGDTETTDSPQNWTGLEEEAGKKYRIKVFFPKRSQNTARLDYVEPVWRETDSQGVAQYAIAQLLRGPQPDEQKLGLTPALQLTGASNCGSDFKISIADKVARLQICRSVVSAGVGDDARANSAIAATLKQFPTINTAIILDKNGNCLGDLSGENRCLKQLQQPLTTASKLTLTSLGAISVGATIKEASQASGVKFANQPSGGEEYGCAYYQLEGQLKDVSLMVTEGKISRIDIDSKQIKTLSGAGIGDTEAKIKELYSGQIETEPHEYIPGGKYLIFIPKDASEQNYRVIFETNEQGIVTRFRSGKLPEVTYVEGCV</sequence>
<evidence type="ECO:0008006" key="5">
    <source>
        <dbReference type="Google" id="ProtNLM"/>
    </source>
</evidence>
<gene>
    <name evidence="3" type="ORF">IQ249_12040</name>
</gene>
<evidence type="ECO:0000313" key="4">
    <source>
        <dbReference type="Proteomes" id="UP000654482"/>
    </source>
</evidence>
<feature type="region of interest" description="Disordered" evidence="1">
    <location>
        <begin position="26"/>
        <end position="59"/>
    </location>
</feature>
<dbReference type="PROSITE" id="PS51257">
    <property type="entry name" value="PROKAR_LIPOPROTEIN"/>
    <property type="match status" value="1"/>
</dbReference>
<feature type="compositionally biased region" description="Low complexity" evidence="1">
    <location>
        <begin position="27"/>
        <end position="47"/>
    </location>
</feature>
<feature type="signal peptide" evidence="2">
    <location>
        <begin position="1"/>
        <end position="25"/>
    </location>
</feature>
<keyword evidence="4" id="KW-1185">Reference proteome</keyword>
<accession>A0A8J7DWR6</accession>
<evidence type="ECO:0000256" key="2">
    <source>
        <dbReference type="SAM" id="SignalP"/>
    </source>
</evidence>
<protein>
    <recommendedName>
        <fullName evidence="5">GerMN domain-containing protein</fullName>
    </recommendedName>
</protein>
<feature type="chain" id="PRO_5035282143" description="GerMN domain-containing protein" evidence="2">
    <location>
        <begin position="26"/>
        <end position="360"/>
    </location>
</feature>